<proteinExistence type="predicted"/>
<evidence type="ECO:0000313" key="3">
    <source>
        <dbReference type="Proteomes" id="UP000094828"/>
    </source>
</evidence>
<dbReference type="OrthoDB" id="281093at2"/>
<dbReference type="STRING" id="1841610.A6X21_04430"/>
<dbReference type="Proteomes" id="UP000094828">
    <property type="component" value="Unassembled WGS sequence"/>
</dbReference>
<protein>
    <recommendedName>
        <fullName evidence="4">Calmodulin-binding protein</fullName>
    </recommendedName>
</protein>
<evidence type="ECO:0008006" key="4">
    <source>
        <dbReference type="Google" id="ProtNLM"/>
    </source>
</evidence>
<organism evidence="2 3">
    <name type="scientific">Planctopirus hydrillae</name>
    <dbReference type="NCBI Taxonomy" id="1841610"/>
    <lineage>
        <taxon>Bacteria</taxon>
        <taxon>Pseudomonadati</taxon>
        <taxon>Planctomycetota</taxon>
        <taxon>Planctomycetia</taxon>
        <taxon>Planctomycetales</taxon>
        <taxon>Planctomycetaceae</taxon>
        <taxon>Planctopirus</taxon>
    </lineage>
</organism>
<keyword evidence="1" id="KW-0732">Signal</keyword>
<evidence type="ECO:0000313" key="2">
    <source>
        <dbReference type="EMBL" id="ODA35037.1"/>
    </source>
</evidence>
<feature type="signal peptide" evidence="1">
    <location>
        <begin position="1"/>
        <end position="25"/>
    </location>
</feature>
<keyword evidence="3" id="KW-1185">Reference proteome</keyword>
<reference evidence="2 3" key="1">
    <citation type="submission" date="2016-05" db="EMBL/GenBank/DDBJ databases">
        <title>Genomic and physiological characterization of Planctopirus sp. isolated from fresh water lake.</title>
        <authorList>
            <person name="Subhash Y."/>
            <person name="Ramana C."/>
        </authorList>
    </citation>
    <scope>NUCLEOTIDE SEQUENCE [LARGE SCALE GENOMIC DNA]</scope>
    <source>
        <strain evidence="2 3">JC280</strain>
    </source>
</reference>
<dbReference type="EMBL" id="LYDR01000039">
    <property type="protein sequence ID" value="ODA35037.1"/>
    <property type="molecule type" value="Genomic_DNA"/>
</dbReference>
<sequence length="96" mass="11728">MLRSWMMSGLFVACLAACLTTEAKAAGEGQPTDWNRFYYYPYVYYPHNFQAPVEYNHMYYRYPQERQIPVYRKDWHNFYPSPRPYHMGHHFVLDVF</sequence>
<accession>A0A1C3EP61</accession>
<dbReference type="AlphaFoldDB" id="A0A1C3EP61"/>
<feature type="chain" id="PRO_5008673276" description="Calmodulin-binding protein" evidence="1">
    <location>
        <begin position="26"/>
        <end position="96"/>
    </location>
</feature>
<gene>
    <name evidence="2" type="ORF">A6X21_04430</name>
</gene>
<comment type="caution">
    <text evidence="2">The sequence shown here is derived from an EMBL/GenBank/DDBJ whole genome shotgun (WGS) entry which is preliminary data.</text>
</comment>
<name>A0A1C3EP61_9PLAN</name>
<dbReference type="RefSeq" id="WP_013108584.1">
    <property type="nucleotide sequence ID" value="NZ_LYDR01000039.1"/>
</dbReference>
<evidence type="ECO:0000256" key="1">
    <source>
        <dbReference type="SAM" id="SignalP"/>
    </source>
</evidence>